<evidence type="ECO:0000256" key="8">
    <source>
        <dbReference type="ARBA" id="ARBA00023002"/>
    </source>
</evidence>
<dbReference type="Proteomes" id="UP000615234">
    <property type="component" value="Unassembled WGS sequence"/>
</dbReference>
<dbReference type="EC" id="1.97.1.-" evidence="12"/>
<keyword evidence="5" id="KW-0004">4Fe-4S</keyword>
<dbReference type="InterPro" id="IPR058240">
    <property type="entry name" value="rSAM_sf"/>
</dbReference>
<dbReference type="SUPFAM" id="SSF102114">
    <property type="entry name" value="Radical SAM enzymes"/>
    <property type="match status" value="1"/>
</dbReference>
<dbReference type="PANTHER" id="PTHR30352">
    <property type="entry name" value="PYRUVATE FORMATE-LYASE-ACTIVATING ENZYME"/>
    <property type="match status" value="1"/>
</dbReference>
<reference evidence="13 14" key="1">
    <citation type="submission" date="2020-08" db="EMBL/GenBank/DDBJ databases">
        <title>Genome public.</title>
        <authorList>
            <person name="Liu C."/>
            <person name="Sun Q."/>
        </authorList>
    </citation>
    <scope>NUCLEOTIDE SEQUENCE [LARGE SCALE GENOMIC DNA]</scope>
    <source>
        <strain evidence="13 14">NSJ-10</strain>
    </source>
</reference>
<dbReference type="CDD" id="cd01335">
    <property type="entry name" value="Radical_SAM"/>
    <property type="match status" value="1"/>
</dbReference>
<evidence type="ECO:0000256" key="12">
    <source>
        <dbReference type="PIRNR" id="PIRNR000368"/>
    </source>
</evidence>
<evidence type="ECO:0000256" key="1">
    <source>
        <dbReference type="ARBA" id="ARBA00001966"/>
    </source>
</evidence>
<comment type="catalytic activity">
    <reaction evidence="11">
        <text>glycyl-[protein] + reduced [flavodoxin] + S-adenosyl-L-methionine = glycin-2-yl radical-[protein] + semiquinone [flavodoxin] + 5'-deoxyadenosine + L-methionine + H(+)</text>
        <dbReference type="Rhea" id="RHEA:61976"/>
        <dbReference type="Rhea" id="RHEA-COMP:10622"/>
        <dbReference type="Rhea" id="RHEA-COMP:14480"/>
        <dbReference type="Rhea" id="RHEA-COMP:15993"/>
        <dbReference type="Rhea" id="RHEA-COMP:15994"/>
        <dbReference type="ChEBI" id="CHEBI:15378"/>
        <dbReference type="ChEBI" id="CHEBI:17319"/>
        <dbReference type="ChEBI" id="CHEBI:29947"/>
        <dbReference type="ChEBI" id="CHEBI:32722"/>
        <dbReference type="ChEBI" id="CHEBI:57618"/>
        <dbReference type="ChEBI" id="CHEBI:57844"/>
        <dbReference type="ChEBI" id="CHEBI:59789"/>
        <dbReference type="ChEBI" id="CHEBI:140311"/>
    </reaction>
</comment>
<comment type="caution">
    <text evidence="13">The sequence shown here is derived from an EMBL/GenBank/DDBJ whole genome shotgun (WGS) entry which is preliminary data.</text>
</comment>
<evidence type="ECO:0000256" key="3">
    <source>
        <dbReference type="ARBA" id="ARBA00009777"/>
    </source>
</evidence>
<dbReference type="GO" id="GO:0004748">
    <property type="term" value="F:ribonucleoside-diphosphate reductase activity, thioredoxin disulfide as acceptor"/>
    <property type="evidence" value="ECO:0007669"/>
    <property type="project" value="TreeGrafter"/>
</dbReference>
<evidence type="ECO:0000256" key="7">
    <source>
        <dbReference type="ARBA" id="ARBA00022723"/>
    </source>
</evidence>
<evidence type="ECO:0000256" key="10">
    <source>
        <dbReference type="ARBA" id="ARBA00023014"/>
    </source>
</evidence>
<accession>A0A8I0AHT4</accession>
<dbReference type="InterPro" id="IPR013785">
    <property type="entry name" value="Aldolase_TIM"/>
</dbReference>
<evidence type="ECO:0000256" key="2">
    <source>
        <dbReference type="ARBA" id="ARBA00003852"/>
    </source>
</evidence>
<evidence type="ECO:0000256" key="4">
    <source>
        <dbReference type="ARBA" id="ARBA00014281"/>
    </source>
</evidence>
<dbReference type="PANTHER" id="PTHR30352:SF2">
    <property type="entry name" value="ANAEROBIC RIBONUCLEOSIDE-TRIPHOSPHATE REDUCTASE-ACTIVATING PROTEIN"/>
    <property type="match status" value="1"/>
</dbReference>
<dbReference type="GO" id="GO:0051539">
    <property type="term" value="F:4 iron, 4 sulfur cluster binding"/>
    <property type="evidence" value="ECO:0007669"/>
    <property type="project" value="UniProtKB-KW"/>
</dbReference>
<dbReference type="NCBIfam" id="TIGR02491">
    <property type="entry name" value="NrdG"/>
    <property type="match status" value="1"/>
</dbReference>
<name>A0A8I0AHT4_9FIRM</name>
<comment type="similarity">
    <text evidence="3 12">Belongs to the organic radical-activating enzymes family.</text>
</comment>
<dbReference type="AlphaFoldDB" id="A0A8I0AHT4"/>
<dbReference type="PROSITE" id="PS01087">
    <property type="entry name" value="RADICAL_ACTIVATING"/>
    <property type="match status" value="1"/>
</dbReference>
<comment type="cofactor">
    <cofactor evidence="1">
        <name>[4Fe-4S] cluster</name>
        <dbReference type="ChEBI" id="CHEBI:49883"/>
    </cofactor>
</comment>
<dbReference type="SFLD" id="SFLDS00029">
    <property type="entry name" value="Radical_SAM"/>
    <property type="match status" value="1"/>
</dbReference>
<dbReference type="InterPro" id="IPR001989">
    <property type="entry name" value="Radical_activat_CS"/>
</dbReference>
<evidence type="ECO:0000256" key="5">
    <source>
        <dbReference type="ARBA" id="ARBA00022485"/>
    </source>
</evidence>
<dbReference type="SFLD" id="SFLDF00299">
    <property type="entry name" value="anaerobic_ribonucleoside-triph"/>
    <property type="match status" value="1"/>
</dbReference>
<dbReference type="SFLD" id="SFLDG01066">
    <property type="entry name" value="organic_radical-activating_enz"/>
    <property type="match status" value="1"/>
</dbReference>
<organism evidence="13 14">
    <name type="scientific">Coprococcus hominis</name>
    <name type="common">ex Liu et al. 2022</name>
    <dbReference type="NCBI Taxonomy" id="2763039"/>
    <lineage>
        <taxon>Bacteria</taxon>
        <taxon>Bacillati</taxon>
        <taxon>Bacillota</taxon>
        <taxon>Clostridia</taxon>
        <taxon>Lachnospirales</taxon>
        <taxon>Lachnospiraceae</taxon>
        <taxon>Coprococcus</taxon>
    </lineage>
</organism>
<dbReference type="Pfam" id="PF13353">
    <property type="entry name" value="Fer4_12"/>
    <property type="match status" value="1"/>
</dbReference>
<keyword evidence="6" id="KW-0949">S-adenosyl-L-methionine</keyword>
<proteinExistence type="inferred from homology"/>
<dbReference type="PIRSF" id="PIRSF000368">
    <property type="entry name" value="NrdG"/>
    <property type="match status" value="1"/>
</dbReference>
<dbReference type="Gene3D" id="3.20.20.70">
    <property type="entry name" value="Aldolase class I"/>
    <property type="match status" value="1"/>
</dbReference>
<evidence type="ECO:0000313" key="14">
    <source>
        <dbReference type="Proteomes" id="UP000615234"/>
    </source>
</evidence>
<evidence type="ECO:0000313" key="13">
    <source>
        <dbReference type="EMBL" id="MBC5663344.1"/>
    </source>
</evidence>
<keyword evidence="10" id="KW-0411">Iron-sulfur</keyword>
<keyword evidence="8 12" id="KW-0560">Oxidoreductase</keyword>
<dbReference type="RefSeq" id="WP_021943173.1">
    <property type="nucleotide sequence ID" value="NZ_JACOOX010000005.1"/>
</dbReference>
<protein>
    <recommendedName>
        <fullName evidence="4 12">Anaerobic ribonucleoside-triphosphate reductase-activating protein</fullName>
        <ecNumber evidence="12">1.97.1.-</ecNumber>
    </recommendedName>
</protein>
<gene>
    <name evidence="13" type="primary">nrdG</name>
    <name evidence="13" type="ORF">H8S09_10650</name>
</gene>
<dbReference type="GO" id="GO:0046872">
    <property type="term" value="F:metal ion binding"/>
    <property type="evidence" value="ECO:0007669"/>
    <property type="project" value="UniProtKB-KW"/>
</dbReference>
<dbReference type="GO" id="GO:0043365">
    <property type="term" value="F:[formate-C-acetyltransferase]-activating enzyme activity"/>
    <property type="evidence" value="ECO:0007669"/>
    <property type="project" value="InterPro"/>
</dbReference>
<keyword evidence="14" id="KW-1185">Reference proteome</keyword>
<dbReference type="EMBL" id="JACOOX010000005">
    <property type="protein sequence ID" value="MBC5663344.1"/>
    <property type="molecule type" value="Genomic_DNA"/>
</dbReference>
<evidence type="ECO:0000256" key="11">
    <source>
        <dbReference type="ARBA" id="ARBA00047365"/>
    </source>
</evidence>
<keyword evidence="7" id="KW-0479">Metal-binding</keyword>
<keyword evidence="9" id="KW-0408">Iron</keyword>
<evidence type="ECO:0000256" key="6">
    <source>
        <dbReference type="ARBA" id="ARBA00022691"/>
    </source>
</evidence>
<dbReference type="InterPro" id="IPR034457">
    <property type="entry name" value="Organic_radical-activating"/>
</dbReference>
<evidence type="ECO:0000256" key="9">
    <source>
        <dbReference type="ARBA" id="ARBA00023004"/>
    </source>
</evidence>
<comment type="function">
    <text evidence="2 12">Activation of anaerobic ribonucleoside-triphosphate reductase under anaerobic conditions by generation of an organic free radical, using S-adenosylmethionine and reduced flavodoxin as cosubstrates to produce 5'-deoxy-adenosine.</text>
</comment>
<sequence>MNYMDIKRCDIANGTGVRTSLFVSGCTHHCKGCFNQDTWDFNAGKPFTQKEIDTIIELCKPDHIVGLTLLGGEPLEFVNQQGLLPLLEQFKAAYPDKTIWCYTGYDFEKDVLDKMYFQWDFTHKFLSYLDVLVDGEFVEEKKVLDLRFRGSTNQRILDVPKSLAAKKAVLWDEKGRYF</sequence>
<dbReference type="InterPro" id="IPR012837">
    <property type="entry name" value="NrdG"/>
</dbReference>
<dbReference type="InterPro" id="IPR007197">
    <property type="entry name" value="rSAM"/>
</dbReference>
<dbReference type="SFLD" id="SFLDG01063">
    <property type="entry name" value="activating_enzymes__group_1"/>
    <property type="match status" value="1"/>
</dbReference>